<dbReference type="InterPro" id="IPR004559">
    <property type="entry name" value="HemW-like"/>
</dbReference>
<keyword evidence="7 9" id="KW-0411">Iron-sulfur</keyword>
<dbReference type="STRING" id="1121328.JWYL7_1167"/>
<keyword evidence="5 9" id="KW-0479">Metal-binding</keyword>
<keyword evidence="6 9" id="KW-0408">Iron</keyword>
<dbReference type="PANTHER" id="PTHR13932">
    <property type="entry name" value="COPROPORPHYRINIGEN III OXIDASE"/>
    <property type="match status" value="1"/>
</dbReference>
<organism evidence="11 13">
    <name type="scientific">Alkalithermobacter thermoalcaliphilus JW-YL-7 = DSM 7308</name>
    <dbReference type="NCBI Taxonomy" id="1121328"/>
    <lineage>
        <taxon>Bacteria</taxon>
        <taxon>Bacillati</taxon>
        <taxon>Bacillota</taxon>
        <taxon>Clostridia</taxon>
        <taxon>Peptostreptococcales</taxon>
        <taxon>Tepidibacteraceae</taxon>
        <taxon>Alkalithermobacter</taxon>
    </lineage>
</organism>
<evidence type="ECO:0000256" key="3">
    <source>
        <dbReference type="ARBA" id="ARBA00022617"/>
    </source>
</evidence>
<comment type="caution">
    <text evidence="11">The sequence shown here is derived from an EMBL/GenBank/DDBJ whole genome shotgun (WGS) entry which is preliminary data.</text>
</comment>
<evidence type="ECO:0000256" key="4">
    <source>
        <dbReference type="ARBA" id="ARBA00022691"/>
    </source>
</evidence>
<evidence type="ECO:0000313" key="12">
    <source>
        <dbReference type="EMBL" id="SHL01323.1"/>
    </source>
</evidence>
<dbReference type="SUPFAM" id="SSF102114">
    <property type="entry name" value="Radical SAM enzymes"/>
    <property type="match status" value="1"/>
</dbReference>
<comment type="similarity">
    <text evidence="1">Belongs to the anaerobic coproporphyrinogen-III oxidase family. HemW subfamily.</text>
</comment>
<keyword evidence="4 9" id="KW-0949">S-adenosyl-L-methionine</keyword>
<evidence type="ECO:0000256" key="2">
    <source>
        <dbReference type="ARBA" id="ARBA00017228"/>
    </source>
</evidence>
<gene>
    <name evidence="11" type="ORF">JWYL7_1167</name>
    <name evidence="12" type="ORF">SAMN05661008_01297</name>
</gene>
<evidence type="ECO:0000313" key="11">
    <source>
        <dbReference type="EMBL" id="KXZ40092.1"/>
    </source>
</evidence>
<dbReference type="PANTHER" id="PTHR13932:SF5">
    <property type="entry name" value="RADICAL S-ADENOSYL METHIONINE DOMAIN-CONTAINING PROTEIN 1, MITOCHONDRIAL"/>
    <property type="match status" value="1"/>
</dbReference>
<feature type="domain" description="Radical SAM core" evidence="10">
    <location>
        <begin position="1"/>
        <end position="230"/>
    </location>
</feature>
<evidence type="ECO:0000256" key="6">
    <source>
        <dbReference type="ARBA" id="ARBA00023004"/>
    </source>
</evidence>
<evidence type="ECO:0000256" key="5">
    <source>
        <dbReference type="ARBA" id="ARBA00022723"/>
    </source>
</evidence>
<accession>A0A150FR73</accession>
<dbReference type="RefSeq" id="WP_066070372.1">
    <property type="nucleotide sequence ID" value="NZ_FRBG01000009.1"/>
</dbReference>
<protein>
    <recommendedName>
        <fullName evidence="2 9">Heme chaperone HemW</fullName>
    </recommendedName>
</protein>
<comment type="subcellular location">
    <subcellularLocation>
        <location evidence="9">Cytoplasm</location>
    </subcellularLocation>
</comment>
<comment type="function">
    <text evidence="9">Probably acts as a heme chaperone, transferring heme to an unknown acceptor. Binds one molecule of heme per monomer, possibly covalently. Binds 1 [4Fe-4S] cluster. The cluster is coordinated with 3 cysteines and an exchangeable S-adenosyl-L-methionine.</text>
</comment>
<sequence length="375" mass="43748">MSIGLYIHIPFCIRKCNYCDFVSYEITSEKREKFIKNIIKEMKLYSDIDKVISSIFIGGGTPTILNEIELEYILSSIGKYFKIKKDAEITIESNPGTLSKEKLKVLYSLGVNRLSIGLQAYQDKHLRLLGRIHTFKEFEENFQNAVEAGFENINVDLMFSLPDQTINEWVETLQKVVSLNPKHISAYSLIIEEGTKLYDIYESNKINIDENLDRKMYYFAKKYLKENGYKQYEISNFAKDGYECKHNIIYWKTKEYIGLGPSAHSYLNGIRFSNFACLDRYCKELEKGNKPIQEKIKLTEKEKLEETIFMGLRMNEGIDMEKINKKFGIDFIKIYGETINKLIEKGYIKLNNNNISLTDKGIDLSNKVFIEFLQD</sequence>
<dbReference type="PROSITE" id="PS51918">
    <property type="entry name" value="RADICAL_SAM"/>
    <property type="match status" value="1"/>
</dbReference>
<evidence type="ECO:0000256" key="7">
    <source>
        <dbReference type="ARBA" id="ARBA00023014"/>
    </source>
</evidence>
<dbReference type="InterPro" id="IPR013785">
    <property type="entry name" value="Aldolase_TIM"/>
</dbReference>
<dbReference type="GO" id="GO:0051539">
    <property type="term" value="F:4 iron, 4 sulfur cluster binding"/>
    <property type="evidence" value="ECO:0007669"/>
    <property type="project" value="UniProtKB-UniRule"/>
</dbReference>
<dbReference type="PATRIC" id="fig|1121328.3.peg.1176"/>
<evidence type="ECO:0000256" key="8">
    <source>
        <dbReference type="ARBA" id="ARBA00023186"/>
    </source>
</evidence>
<dbReference type="GO" id="GO:0004109">
    <property type="term" value="F:coproporphyrinogen oxidase activity"/>
    <property type="evidence" value="ECO:0007669"/>
    <property type="project" value="InterPro"/>
</dbReference>
<dbReference type="GO" id="GO:0005737">
    <property type="term" value="C:cytoplasm"/>
    <property type="evidence" value="ECO:0007669"/>
    <property type="project" value="UniProtKB-SubCell"/>
</dbReference>
<dbReference type="Gene3D" id="3.20.20.70">
    <property type="entry name" value="Aldolase class I"/>
    <property type="match status" value="1"/>
</dbReference>
<keyword evidence="14" id="KW-1185">Reference proteome</keyword>
<dbReference type="SFLD" id="SFLDF00562">
    <property type="entry name" value="HemN-like__clustered_with_heat"/>
    <property type="match status" value="1"/>
</dbReference>
<dbReference type="SFLD" id="SFLDS00029">
    <property type="entry name" value="Radical_SAM"/>
    <property type="match status" value="1"/>
</dbReference>
<keyword evidence="9" id="KW-0963">Cytoplasm</keyword>
<evidence type="ECO:0000313" key="13">
    <source>
        <dbReference type="Proteomes" id="UP000092605"/>
    </source>
</evidence>
<keyword evidence="3 9" id="KW-0349">Heme</keyword>
<dbReference type="CDD" id="cd01335">
    <property type="entry name" value="Radical_SAM"/>
    <property type="match status" value="1"/>
</dbReference>
<evidence type="ECO:0000256" key="1">
    <source>
        <dbReference type="ARBA" id="ARBA00006100"/>
    </source>
</evidence>
<dbReference type="SFLD" id="SFLDG01082">
    <property type="entry name" value="B12-binding_domain_containing"/>
    <property type="match status" value="1"/>
</dbReference>
<dbReference type="EMBL" id="FRBG01000009">
    <property type="protein sequence ID" value="SHL01323.1"/>
    <property type="molecule type" value="Genomic_DNA"/>
</dbReference>
<dbReference type="SFLD" id="SFLDF00288">
    <property type="entry name" value="HemN-like__clustered_with_nucl"/>
    <property type="match status" value="1"/>
</dbReference>
<dbReference type="SMART" id="SM00729">
    <property type="entry name" value="Elp3"/>
    <property type="match status" value="1"/>
</dbReference>
<dbReference type="InterPro" id="IPR010723">
    <property type="entry name" value="HemN_C"/>
</dbReference>
<dbReference type="EMBL" id="LSFY01000001">
    <property type="protein sequence ID" value="KXZ40092.1"/>
    <property type="molecule type" value="Genomic_DNA"/>
</dbReference>
<dbReference type="GO" id="GO:0006779">
    <property type="term" value="P:porphyrin-containing compound biosynthetic process"/>
    <property type="evidence" value="ECO:0007669"/>
    <property type="project" value="InterPro"/>
</dbReference>
<dbReference type="InterPro" id="IPR034505">
    <property type="entry name" value="Coproporphyrinogen-III_oxidase"/>
</dbReference>
<dbReference type="InterPro" id="IPR007197">
    <property type="entry name" value="rSAM"/>
</dbReference>
<evidence type="ECO:0000256" key="9">
    <source>
        <dbReference type="RuleBase" id="RU364116"/>
    </source>
</evidence>
<dbReference type="Pfam" id="PF06969">
    <property type="entry name" value="HemN_C"/>
    <property type="match status" value="1"/>
</dbReference>
<proteinExistence type="inferred from homology"/>
<evidence type="ECO:0000313" key="14">
    <source>
        <dbReference type="Proteomes" id="UP000323392"/>
    </source>
</evidence>
<dbReference type="AlphaFoldDB" id="A0A150FR73"/>
<dbReference type="InterPro" id="IPR058240">
    <property type="entry name" value="rSAM_sf"/>
</dbReference>
<dbReference type="Proteomes" id="UP000092605">
    <property type="component" value="Unassembled WGS sequence"/>
</dbReference>
<dbReference type="InterPro" id="IPR006638">
    <property type="entry name" value="Elp3/MiaA/NifB-like_rSAM"/>
</dbReference>
<dbReference type="NCBIfam" id="TIGR00539">
    <property type="entry name" value="hemN_rel"/>
    <property type="match status" value="1"/>
</dbReference>
<reference evidence="11 13" key="1">
    <citation type="submission" date="2016-02" db="EMBL/GenBank/DDBJ databases">
        <title>Draft genome sequence for Clostridium paradoxum JW-YL-7.</title>
        <authorList>
            <person name="Utturkar S.M."/>
            <person name="Lancaster A."/>
            <person name="Poole F.L."/>
            <person name="Adams M.W."/>
            <person name="Brown S.D."/>
        </authorList>
    </citation>
    <scope>NUCLEOTIDE SEQUENCE [LARGE SCALE GENOMIC DNA]</scope>
    <source>
        <strain evidence="11 13">JW-YL-7</strain>
    </source>
</reference>
<dbReference type="OrthoDB" id="9808022at2"/>
<dbReference type="Pfam" id="PF04055">
    <property type="entry name" value="Radical_SAM"/>
    <property type="match status" value="1"/>
</dbReference>
<reference evidence="12 14" key="2">
    <citation type="submission" date="2016-11" db="EMBL/GenBank/DDBJ databases">
        <authorList>
            <person name="Varghese N."/>
            <person name="Submissions S."/>
        </authorList>
    </citation>
    <scope>NUCLEOTIDE SEQUENCE [LARGE SCALE GENOMIC DNA]</scope>
    <source>
        <strain evidence="12 14">DSM 7308</strain>
    </source>
</reference>
<keyword evidence="8 9" id="KW-0143">Chaperone</keyword>
<keyword evidence="9" id="KW-0004">4Fe-4S</keyword>
<dbReference type="SFLD" id="SFLDG01065">
    <property type="entry name" value="anaerobic_coproporphyrinogen-I"/>
    <property type="match status" value="1"/>
</dbReference>
<dbReference type="Proteomes" id="UP000323392">
    <property type="component" value="Unassembled WGS sequence"/>
</dbReference>
<name>A0A150FR73_CLOPD</name>
<dbReference type="GO" id="GO:0046872">
    <property type="term" value="F:metal ion binding"/>
    <property type="evidence" value="ECO:0007669"/>
    <property type="project" value="UniProtKB-UniRule"/>
</dbReference>
<evidence type="ECO:0000259" key="10">
    <source>
        <dbReference type="PROSITE" id="PS51918"/>
    </source>
</evidence>